<dbReference type="AlphaFoldDB" id="A0A0B0PTK2"/>
<protein>
    <submittedName>
        <fullName evidence="1">Uncharacterized protein</fullName>
    </submittedName>
</protein>
<gene>
    <name evidence="1" type="ORF">F383_35032</name>
</gene>
<proteinExistence type="predicted"/>
<name>A0A0B0PTK2_GOSAR</name>
<dbReference type="Proteomes" id="UP000032142">
    <property type="component" value="Unassembled WGS sequence"/>
</dbReference>
<dbReference type="EMBL" id="KN443949">
    <property type="protein sequence ID" value="KHG28187.1"/>
    <property type="molecule type" value="Genomic_DNA"/>
</dbReference>
<reference evidence="2" key="1">
    <citation type="submission" date="2014-09" db="EMBL/GenBank/DDBJ databases">
        <authorList>
            <person name="Mudge J."/>
            <person name="Ramaraj T."/>
            <person name="Lindquist I.E."/>
            <person name="Bharti A.K."/>
            <person name="Sundararajan A."/>
            <person name="Cameron C.T."/>
            <person name="Woodward J.E."/>
            <person name="May G.D."/>
            <person name="Brubaker C."/>
            <person name="Broadhvest J."/>
            <person name="Wilkins T.A."/>
        </authorList>
    </citation>
    <scope>NUCLEOTIDE SEQUENCE</scope>
    <source>
        <strain evidence="2">cv. AKA8401</strain>
    </source>
</reference>
<keyword evidence="2" id="KW-1185">Reference proteome</keyword>
<sequence>MSHGLVPTEPKYSPIQKRKIFRALRHSKAYLNT</sequence>
<accession>A0A0B0PTK2</accession>
<evidence type="ECO:0000313" key="1">
    <source>
        <dbReference type="EMBL" id="KHG28187.1"/>
    </source>
</evidence>
<evidence type="ECO:0000313" key="2">
    <source>
        <dbReference type="Proteomes" id="UP000032142"/>
    </source>
</evidence>
<organism evidence="1 2">
    <name type="scientific">Gossypium arboreum</name>
    <name type="common">Tree cotton</name>
    <name type="synonym">Gossypium nanking</name>
    <dbReference type="NCBI Taxonomy" id="29729"/>
    <lineage>
        <taxon>Eukaryota</taxon>
        <taxon>Viridiplantae</taxon>
        <taxon>Streptophyta</taxon>
        <taxon>Embryophyta</taxon>
        <taxon>Tracheophyta</taxon>
        <taxon>Spermatophyta</taxon>
        <taxon>Magnoliopsida</taxon>
        <taxon>eudicotyledons</taxon>
        <taxon>Gunneridae</taxon>
        <taxon>Pentapetalae</taxon>
        <taxon>rosids</taxon>
        <taxon>malvids</taxon>
        <taxon>Malvales</taxon>
        <taxon>Malvaceae</taxon>
        <taxon>Malvoideae</taxon>
        <taxon>Gossypium</taxon>
    </lineage>
</organism>